<dbReference type="EMBL" id="BMAW01105623">
    <property type="protein sequence ID" value="GFT20065.1"/>
    <property type="molecule type" value="Genomic_DNA"/>
</dbReference>
<keyword evidence="3" id="KW-1185">Reference proteome</keyword>
<keyword evidence="1" id="KW-1133">Transmembrane helix</keyword>
<dbReference type="AlphaFoldDB" id="A0A8X6NKB6"/>
<name>A0A8X6NKB6_NEPPI</name>
<dbReference type="OrthoDB" id="6422676at2759"/>
<reference evidence="2" key="1">
    <citation type="submission" date="2020-08" db="EMBL/GenBank/DDBJ databases">
        <title>Multicomponent nature underlies the extraordinary mechanical properties of spider dragline silk.</title>
        <authorList>
            <person name="Kono N."/>
            <person name="Nakamura H."/>
            <person name="Mori M."/>
            <person name="Yoshida Y."/>
            <person name="Ohtoshi R."/>
            <person name="Malay A.D."/>
            <person name="Moran D.A.P."/>
            <person name="Tomita M."/>
            <person name="Numata K."/>
            <person name="Arakawa K."/>
        </authorList>
    </citation>
    <scope>NUCLEOTIDE SEQUENCE</scope>
</reference>
<feature type="transmembrane region" description="Helical" evidence="1">
    <location>
        <begin position="103"/>
        <end position="130"/>
    </location>
</feature>
<keyword evidence="1" id="KW-0472">Membrane</keyword>
<sequence length="192" mass="20887">MFQSTPKLNTFYLFQLCKRCIPVPKVKPVFFSEQSIVHTKKNPLQRFMEKRLVLPAWNQDQGCLHGSLLSTLICSFCSAGITLILTGSVLAVLSRMSPFVSNFAINGIAILTVGTILVVFGGGIGIFSFCSRQKLPKTSSAAAAEVPPDPLCLLPVYPSTTEVTSKNANIFRPQLFLLPGSLDPIDVSYSTT</sequence>
<dbReference type="Proteomes" id="UP000887013">
    <property type="component" value="Unassembled WGS sequence"/>
</dbReference>
<evidence type="ECO:0000256" key="1">
    <source>
        <dbReference type="SAM" id="Phobius"/>
    </source>
</evidence>
<feature type="transmembrane region" description="Helical" evidence="1">
    <location>
        <begin position="68"/>
        <end position="91"/>
    </location>
</feature>
<protein>
    <submittedName>
        <fullName evidence="2">Uncharacterized protein</fullName>
    </submittedName>
</protein>
<accession>A0A8X6NKB6</accession>
<comment type="caution">
    <text evidence="2">The sequence shown here is derived from an EMBL/GenBank/DDBJ whole genome shotgun (WGS) entry which is preliminary data.</text>
</comment>
<evidence type="ECO:0000313" key="3">
    <source>
        <dbReference type="Proteomes" id="UP000887013"/>
    </source>
</evidence>
<proteinExistence type="predicted"/>
<organism evidence="2 3">
    <name type="scientific">Nephila pilipes</name>
    <name type="common">Giant wood spider</name>
    <name type="synonym">Nephila maculata</name>
    <dbReference type="NCBI Taxonomy" id="299642"/>
    <lineage>
        <taxon>Eukaryota</taxon>
        <taxon>Metazoa</taxon>
        <taxon>Ecdysozoa</taxon>
        <taxon>Arthropoda</taxon>
        <taxon>Chelicerata</taxon>
        <taxon>Arachnida</taxon>
        <taxon>Araneae</taxon>
        <taxon>Araneomorphae</taxon>
        <taxon>Entelegynae</taxon>
        <taxon>Araneoidea</taxon>
        <taxon>Nephilidae</taxon>
        <taxon>Nephila</taxon>
    </lineage>
</organism>
<evidence type="ECO:0000313" key="2">
    <source>
        <dbReference type="EMBL" id="GFT20065.1"/>
    </source>
</evidence>
<gene>
    <name evidence="2" type="primary">AVEN_129389_1</name>
    <name evidence="2" type="ORF">NPIL_97262</name>
</gene>
<keyword evidence="1" id="KW-0812">Transmembrane</keyword>